<dbReference type="InterPro" id="IPR057246">
    <property type="entry name" value="CARBOXYPEPT_ZN_1"/>
</dbReference>
<dbReference type="EMBL" id="JAKIJS010000001">
    <property type="protein sequence ID" value="MCF6137899.1"/>
    <property type="molecule type" value="Genomic_DNA"/>
</dbReference>
<evidence type="ECO:0000256" key="6">
    <source>
        <dbReference type="ARBA" id="ARBA00022833"/>
    </source>
</evidence>
<reference evidence="11 12" key="1">
    <citation type="submission" date="2022-01" db="EMBL/GenBank/DDBJ databases">
        <title>Alkalihalobacillus sp. EGI L200015, a novel bacterium isolated from a salt lake sediment.</title>
        <authorList>
            <person name="Gao L."/>
            <person name="Fang B.-Z."/>
            <person name="Li W.-J."/>
        </authorList>
    </citation>
    <scope>NUCLEOTIDE SEQUENCE [LARGE SCALE GENOMIC DNA]</scope>
    <source>
        <strain evidence="11 12">KCTC 12718</strain>
    </source>
</reference>
<evidence type="ECO:0000313" key="11">
    <source>
        <dbReference type="EMBL" id="MCF6137899.1"/>
    </source>
</evidence>
<feature type="domain" description="Peptidase M14" evidence="10">
    <location>
        <begin position="108"/>
        <end position="394"/>
    </location>
</feature>
<dbReference type="Gene3D" id="3.10.350.10">
    <property type="entry name" value="LysM domain"/>
    <property type="match status" value="2"/>
</dbReference>
<sequence>MRVRIRSGDSLWYFAKVFNIPLRLVIDSNRSVDPSQLQVGQQVNIPGYVIGKYTIQKGDTFYKIAQRRKLPLEALTILNQNVSPSNLQIGQVIELPVRVLREVVTPKENYDYALMMHQLKRLNEIYPFIKMKTIGRSVLGQSIPEIQIGNGRKKVHFNGAFHAQEWITTSVLMNFINDYLLSLTNQWTIRGLNMSPFYDGVTLSIVPMVNPDGVDLVLNGPPDHEYYDEYVLDLNNGSKDFSSWKANIRGVDLNNQYPAKWEIEKERKPKEPAPRDYPGTKPLSEPEAIAMADLTRKENFDRVIAFHTQGEEIYWGYEGLEPSYAETIVQEYERVSGYKPIQYIDSYAGYKDWFIQEWKRPGYTVELGEGVNPLPIEQYDEIYEESLGIMLASLYM</sequence>
<dbReference type="SUPFAM" id="SSF54106">
    <property type="entry name" value="LysM domain"/>
    <property type="match status" value="2"/>
</dbReference>
<dbReference type="Gene3D" id="3.40.630.10">
    <property type="entry name" value="Zn peptidases"/>
    <property type="match status" value="1"/>
</dbReference>
<evidence type="ECO:0000256" key="5">
    <source>
        <dbReference type="ARBA" id="ARBA00022801"/>
    </source>
</evidence>
<dbReference type="CDD" id="cd00118">
    <property type="entry name" value="LysM"/>
    <property type="match status" value="2"/>
</dbReference>
<evidence type="ECO:0000256" key="2">
    <source>
        <dbReference type="ARBA" id="ARBA00005988"/>
    </source>
</evidence>
<keyword evidence="6" id="KW-0862">Zinc</keyword>
<dbReference type="RefSeq" id="WP_236333886.1">
    <property type="nucleotide sequence ID" value="NZ_JAKIJS010000001.1"/>
</dbReference>
<dbReference type="PROSITE" id="PS51782">
    <property type="entry name" value="LYSM"/>
    <property type="match status" value="2"/>
</dbReference>
<feature type="domain" description="LysM" evidence="9">
    <location>
        <begin position="51"/>
        <end position="95"/>
    </location>
</feature>
<dbReference type="PROSITE" id="PS00132">
    <property type="entry name" value="CARBOXYPEPT_ZN_1"/>
    <property type="match status" value="1"/>
</dbReference>
<evidence type="ECO:0000313" key="12">
    <source>
        <dbReference type="Proteomes" id="UP001649381"/>
    </source>
</evidence>
<keyword evidence="7" id="KW-0482">Metalloprotease</keyword>
<evidence type="ECO:0000259" key="9">
    <source>
        <dbReference type="PROSITE" id="PS51782"/>
    </source>
</evidence>
<comment type="cofactor">
    <cofactor evidence="1">
        <name>Zn(2+)</name>
        <dbReference type="ChEBI" id="CHEBI:29105"/>
    </cofactor>
</comment>
<comment type="caution">
    <text evidence="11">The sequence shown here is derived from an EMBL/GenBank/DDBJ whole genome shotgun (WGS) entry which is preliminary data.</text>
</comment>
<dbReference type="SUPFAM" id="SSF53187">
    <property type="entry name" value="Zn-dependent exopeptidases"/>
    <property type="match status" value="1"/>
</dbReference>
<dbReference type="InterPro" id="IPR018392">
    <property type="entry name" value="LysM"/>
</dbReference>
<evidence type="ECO:0000256" key="4">
    <source>
        <dbReference type="ARBA" id="ARBA00022723"/>
    </source>
</evidence>
<dbReference type="CDD" id="cd06229">
    <property type="entry name" value="M14_Endopeptidase_I"/>
    <property type="match status" value="1"/>
</dbReference>
<dbReference type="SMART" id="SM00631">
    <property type="entry name" value="Zn_pept"/>
    <property type="match status" value="1"/>
</dbReference>
<dbReference type="PROSITE" id="PS52035">
    <property type="entry name" value="PEPTIDASE_M14"/>
    <property type="match status" value="1"/>
</dbReference>
<accession>A0ABS9GYS9</accession>
<dbReference type="SMART" id="SM00257">
    <property type="entry name" value="LysM"/>
    <property type="match status" value="2"/>
</dbReference>
<dbReference type="Pfam" id="PF00246">
    <property type="entry name" value="Peptidase_M14"/>
    <property type="match status" value="1"/>
</dbReference>
<evidence type="ECO:0000256" key="7">
    <source>
        <dbReference type="ARBA" id="ARBA00023049"/>
    </source>
</evidence>
<protein>
    <submittedName>
        <fullName evidence="11">LysM peptidoglycan-binding domain-containing protein</fullName>
    </submittedName>
</protein>
<dbReference type="InterPro" id="IPR034274">
    <property type="entry name" value="ENP1_M14_CPD"/>
</dbReference>
<dbReference type="InterPro" id="IPR000834">
    <property type="entry name" value="Peptidase_M14"/>
</dbReference>
<organism evidence="11 12">
    <name type="scientific">Pseudalkalibacillus berkeleyi</name>
    <dbReference type="NCBI Taxonomy" id="1069813"/>
    <lineage>
        <taxon>Bacteria</taxon>
        <taxon>Bacillati</taxon>
        <taxon>Bacillota</taxon>
        <taxon>Bacilli</taxon>
        <taxon>Bacillales</taxon>
        <taxon>Fictibacillaceae</taxon>
        <taxon>Pseudalkalibacillus</taxon>
    </lineage>
</organism>
<proteinExistence type="inferred from homology"/>
<evidence type="ECO:0000256" key="1">
    <source>
        <dbReference type="ARBA" id="ARBA00001947"/>
    </source>
</evidence>
<name>A0ABS9GYS9_9BACL</name>
<dbReference type="Pfam" id="PF01476">
    <property type="entry name" value="LysM"/>
    <property type="match status" value="2"/>
</dbReference>
<evidence type="ECO:0000259" key="10">
    <source>
        <dbReference type="PROSITE" id="PS52035"/>
    </source>
</evidence>
<dbReference type="Proteomes" id="UP001649381">
    <property type="component" value="Unassembled WGS sequence"/>
</dbReference>
<dbReference type="InterPro" id="IPR036779">
    <property type="entry name" value="LysM_dom_sf"/>
</dbReference>
<feature type="domain" description="LysM" evidence="9">
    <location>
        <begin position="1"/>
        <end position="45"/>
    </location>
</feature>
<comment type="similarity">
    <text evidence="2 8">Belongs to the peptidase M14 family.</text>
</comment>
<keyword evidence="3" id="KW-0645">Protease</keyword>
<evidence type="ECO:0000256" key="3">
    <source>
        <dbReference type="ARBA" id="ARBA00022670"/>
    </source>
</evidence>
<keyword evidence="12" id="KW-1185">Reference proteome</keyword>
<keyword evidence="5" id="KW-0378">Hydrolase</keyword>
<keyword evidence="4" id="KW-0479">Metal-binding</keyword>
<feature type="active site" description="Proton donor/acceptor" evidence="8">
    <location>
        <position position="366"/>
    </location>
</feature>
<evidence type="ECO:0000256" key="8">
    <source>
        <dbReference type="PROSITE-ProRule" id="PRU01379"/>
    </source>
</evidence>
<dbReference type="PANTHER" id="PTHR11705:SF143">
    <property type="entry name" value="SLL0236 PROTEIN"/>
    <property type="match status" value="1"/>
</dbReference>
<gene>
    <name evidence="11" type="ORF">L2716_09180</name>
</gene>
<dbReference type="PANTHER" id="PTHR11705">
    <property type="entry name" value="PROTEASE FAMILY M14 CARBOXYPEPTIDASE A,B"/>
    <property type="match status" value="1"/>
</dbReference>